<keyword evidence="2" id="KW-1185">Reference proteome</keyword>
<name>I7C5T5_MYCHA</name>
<dbReference type="HOGENOM" id="CLU_1702303_0_0_14"/>
<accession>I7C5T5</accession>
<reference evidence="1 2" key="1">
    <citation type="journal article" date="2012" name="J. Bacteriol.">
        <title>Genome Sequence of "Candidatus Mycoplasma haemolamae" Strain Purdue, a Red Blood Cell Pathogen of Alpacas (Vicugna pacos) and Llamas (Lama glama).</title>
        <authorList>
            <person name="Guimaraes A.M."/>
            <person name="Toth B."/>
            <person name="Santos A.P."/>
            <person name="do Nascimento N.C."/>
            <person name="Kritchevsky J.E."/>
            <person name="Messick J.B."/>
        </authorList>
    </citation>
    <scope>NUCLEOTIDE SEQUENCE [LARGE SCALE GENOMIC DNA]</scope>
    <source>
        <strain evidence="1 2">Purdue</strain>
    </source>
</reference>
<evidence type="ECO:0000313" key="2">
    <source>
        <dbReference type="Proteomes" id="UP000006502"/>
    </source>
</evidence>
<protein>
    <submittedName>
        <fullName evidence="1">Uncharacterized protein</fullName>
    </submittedName>
</protein>
<dbReference type="AlphaFoldDB" id="I7C5T5"/>
<proteinExistence type="predicted"/>
<sequence>MFKEVAVGLGSLGAIGAVGGGGAYAGGLFEVIPEVDSVTYTFRSSDQTLEQTLKCERHQNSYIGLGPYIVGEKTANIACLNFIKPFRDTTLEFKQAPDNTKIYSPEGLQCKVSGDLTLKEVECKFQDKPVKLESKKADDYTQFIELTW</sequence>
<organism evidence="1 2">
    <name type="scientific">Mycoplasma haematolamae (strain Purdue)</name>
    <dbReference type="NCBI Taxonomy" id="1212765"/>
    <lineage>
        <taxon>Bacteria</taxon>
        <taxon>Bacillati</taxon>
        <taxon>Mycoplasmatota</taxon>
        <taxon>Mollicutes</taxon>
        <taxon>Mycoplasmataceae</taxon>
        <taxon>Mycoplasma</taxon>
    </lineage>
</organism>
<dbReference type="KEGG" id="mhl:MHLP_01485"/>
<gene>
    <name evidence="1" type="ordered locus">MHLP_01485</name>
</gene>
<dbReference type="Proteomes" id="UP000006502">
    <property type="component" value="Chromosome"/>
</dbReference>
<dbReference type="STRING" id="1212765.MHLP_01485"/>
<dbReference type="EMBL" id="CP003731">
    <property type="protein sequence ID" value="AFO51877.1"/>
    <property type="molecule type" value="Genomic_DNA"/>
</dbReference>
<reference evidence="2" key="2">
    <citation type="submission" date="2012-07" db="EMBL/GenBank/DDBJ databases">
        <title>Complete genome sequence of 'Candidatus Mycoplasma haemolamae'.</title>
        <authorList>
            <person name="Guimaraes A.M.S."/>
            <person name="Toth B."/>
            <person name="Santos A.P."/>
            <person name="Nascimento N.C."/>
            <person name="Sojka J.E."/>
            <person name="Messick J.B."/>
        </authorList>
    </citation>
    <scope>NUCLEOTIDE SEQUENCE [LARGE SCALE GENOMIC DNA]</scope>
    <source>
        <strain evidence="2">Purdue</strain>
    </source>
</reference>
<evidence type="ECO:0000313" key="1">
    <source>
        <dbReference type="EMBL" id="AFO51877.1"/>
    </source>
</evidence>
<dbReference type="PATRIC" id="fig|1212765.3.peg.329"/>